<dbReference type="PROSITE" id="PS51257">
    <property type="entry name" value="PROKAR_LIPOPROTEIN"/>
    <property type="match status" value="1"/>
</dbReference>
<evidence type="ECO:0000313" key="2">
    <source>
        <dbReference type="Proteomes" id="UP001158049"/>
    </source>
</evidence>
<proteinExistence type="predicted"/>
<dbReference type="InterPro" id="IPR036866">
    <property type="entry name" value="RibonucZ/Hydroxyglut_hydro"/>
</dbReference>
<gene>
    <name evidence="1" type="ORF">SAMN06295970_108135</name>
</gene>
<sequence length="394" mass="41478">MRNSKPVSIVGKQILNATAVAALVAVGIYGCGGSDNDDNAGNGGAASATVLVPASGKVAPTEVRMTWFGVSNWTFKIGDLNIMMDGYMSRIPQDYFSGGGGGLAFTKAAWPIDRASVDKVNGVLSSSTGSPINLLLTGHSHFDHSFDTPYWAQLTKAPIVGSKTTCFQVQALGVPAQQCTTVNGGETIVLNDYVTMRVVRWNHSGTHELNPEQHDPVELQAVPKPDGNGNLRGGVAEDFPNGGGNRGYLFTVRTAANGQLTFFVTNSGAPQDLVTDNITDGVNYGKPIDSLKTAMANAGLSAVDLWIGAGGQPVASLTLPVLKPKAFVPNHLGSFYAPFPQGNTAPFNDATLTGYLASSNVALVVPRQYFDAYVLDANGFRQVDNPAMKQAYGF</sequence>
<dbReference type="CDD" id="cd06262">
    <property type="entry name" value="metallo-hydrolase-like_MBL-fold"/>
    <property type="match status" value="1"/>
</dbReference>
<dbReference type="Gene3D" id="3.60.15.10">
    <property type="entry name" value="Ribonuclease Z/Hydroxyacylglutathione hydrolase-like"/>
    <property type="match status" value="1"/>
</dbReference>
<protein>
    <recommendedName>
        <fullName evidence="3">Metallo-beta-lactamase domain-containing protein</fullName>
    </recommendedName>
</protein>
<comment type="caution">
    <text evidence="1">The sequence shown here is derived from an EMBL/GenBank/DDBJ whole genome shotgun (WGS) entry which is preliminary data.</text>
</comment>
<keyword evidence="2" id="KW-1185">Reference proteome</keyword>
<dbReference type="SUPFAM" id="SSF56281">
    <property type="entry name" value="Metallo-hydrolase/oxidoreductase"/>
    <property type="match status" value="1"/>
</dbReference>
<name>A0ABY1Q8D9_9BURK</name>
<dbReference type="RefSeq" id="WP_283442641.1">
    <property type="nucleotide sequence ID" value="NZ_FXUL01000008.1"/>
</dbReference>
<reference evidence="1 2" key="1">
    <citation type="submission" date="2017-05" db="EMBL/GenBank/DDBJ databases">
        <authorList>
            <person name="Varghese N."/>
            <person name="Submissions S."/>
        </authorList>
    </citation>
    <scope>NUCLEOTIDE SEQUENCE [LARGE SCALE GENOMIC DNA]</scope>
    <source>
        <strain evidence="1 2">DSM 26001</strain>
    </source>
</reference>
<dbReference type="Proteomes" id="UP001158049">
    <property type="component" value="Unassembled WGS sequence"/>
</dbReference>
<evidence type="ECO:0000313" key="1">
    <source>
        <dbReference type="EMBL" id="SMP62493.1"/>
    </source>
</evidence>
<organism evidence="1 2">
    <name type="scientific">Noviherbaspirillum suwonense</name>
    <dbReference type="NCBI Taxonomy" id="1224511"/>
    <lineage>
        <taxon>Bacteria</taxon>
        <taxon>Pseudomonadati</taxon>
        <taxon>Pseudomonadota</taxon>
        <taxon>Betaproteobacteria</taxon>
        <taxon>Burkholderiales</taxon>
        <taxon>Oxalobacteraceae</taxon>
        <taxon>Noviherbaspirillum</taxon>
    </lineage>
</organism>
<evidence type="ECO:0008006" key="3">
    <source>
        <dbReference type="Google" id="ProtNLM"/>
    </source>
</evidence>
<accession>A0ABY1Q8D9</accession>
<dbReference type="EMBL" id="FXUL01000008">
    <property type="protein sequence ID" value="SMP62493.1"/>
    <property type="molecule type" value="Genomic_DNA"/>
</dbReference>